<name>A0ABT0Y881_9ACTN</name>
<dbReference type="InterPro" id="IPR011051">
    <property type="entry name" value="RmlC_Cupin_sf"/>
</dbReference>
<dbReference type="SUPFAM" id="SSF51182">
    <property type="entry name" value="RmlC-like cupins"/>
    <property type="match status" value="1"/>
</dbReference>
<accession>A0ABT0Y881</accession>
<gene>
    <name evidence="1" type="ORF">LXN57_32220</name>
</gene>
<organism evidence="1 2">
    <name type="scientific">Paractinoplanes hotanensis</name>
    <dbReference type="NCBI Taxonomy" id="2906497"/>
    <lineage>
        <taxon>Bacteria</taxon>
        <taxon>Bacillati</taxon>
        <taxon>Actinomycetota</taxon>
        <taxon>Actinomycetes</taxon>
        <taxon>Micromonosporales</taxon>
        <taxon>Micromonosporaceae</taxon>
        <taxon>Paractinoplanes</taxon>
    </lineage>
</organism>
<evidence type="ECO:0000313" key="2">
    <source>
        <dbReference type="Proteomes" id="UP001523216"/>
    </source>
</evidence>
<proteinExistence type="predicted"/>
<evidence type="ECO:0000313" key="1">
    <source>
        <dbReference type="EMBL" id="MCM4082243.1"/>
    </source>
</evidence>
<keyword evidence="2" id="KW-1185">Reference proteome</keyword>
<dbReference type="Proteomes" id="UP001523216">
    <property type="component" value="Unassembled WGS sequence"/>
</dbReference>
<dbReference type="RefSeq" id="WP_251801962.1">
    <property type="nucleotide sequence ID" value="NZ_JAMQOL010000047.1"/>
</dbReference>
<reference evidence="1 2" key="1">
    <citation type="submission" date="2022-06" db="EMBL/GenBank/DDBJ databases">
        <title>Actinoplanes abujensis sp. nov., isolated from Nigerian arid soil.</title>
        <authorList>
            <person name="Ding P."/>
        </authorList>
    </citation>
    <scope>NUCLEOTIDE SEQUENCE [LARGE SCALE GENOMIC DNA]</scope>
    <source>
        <strain evidence="2">TRM88002</strain>
    </source>
</reference>
<dbReference type="EMBL" id="JAMQOL010000047">
    <property type="protein sequence ID" value="MCM4082243.1"/>
    <property type="molecule type" value="Genomic_DNA"/>
</dbReference>
<protein>
    <submittedName>
        <fullName evidence="1">Uncharacterized protein</fullName>
    </submittedName>
</protein>
<comment type="caution">
    <text evidence="1">The sequence shown here is derived from an EMBL/GenBank/DDBJ whole genome shotgun (WGS) entry which is preliminary data.</text>
</comment>
<sequence length="221" mass="24668">MTVDLFTPLSTIDWTDLPAVAAASRTVLDALDQDRSDLQKLVDGAVSDPDLTRLHEHYDILDKIVIHDDPTGWRLRLHVFLPGYFDRPHTHRWDYVSRLLDGSYQHTLYGTADQFGDSDDLSGIDPRALIARMVRTESSGSTYALHHSMIHSVVAADWTTTLIVRGPAVTDRFVVSDRENATVWWQYGAVREDPAAQAAKRMSAAQVTASVQGLHDRGIFG</sequence>